<accession>A0A8S9L2B5</accession>
<protein>
    <submittedName>
        <fullName evidence="1">Uncharacterized protein</fullName>
    </submittedName>
</protein>
<evidence type="ECO:0000313" key="1">
    <source>
        <dbReference type="EMBL" id="KAF2600221.1"/>
    </source>
</evidence>
<gene>
    <name evidence="1" type="ORF">F2Q68_00010183</name>
</gene>
<dbReference type="EMBL" id="QGKW02000717">
    <property type="protein sequence ID" value="KAF2600221.1"/>
    <property type="molecule type" value="Genomic_DNA"/>
</dbReference>
<reference evidence="1" key="1">
    <citation type="submission" date="2019-12" db="EMBL/GenBank/DDBJ databases">
        <title>Genome sequencing and annotation of Brassica cretica.</title>
        <authorList>
            <person name="Studholme D.J."/>
            <person name="Sarris P.F."/>
        </authorList>
    </citation>
    <scope>NUCLEOTIDE SEQUENCE</scope>
    <source>
        <strain evidence="1">PFS-001/15</strain>
        <tissue evidence="1">Leaf</tissue>
    </source>
</reference>
<evidence type="ECO:0000313" key="2">
    <source>
        <dbReference type="Proteomes" id="UP000712281"/>
    </source>
</evidence>
<comment type="caution">
    <text evidence="1">The sequence shown here is derived from an EMBL/GenBank/DDBJ whole genome shotgun (WGS) entry which is preliminary data.</text>
</comment>
<sequence length="144" mass="15593">MSPRSISFPFQELDSGTAAGATTGFWSSGSESLPVSATEAGPGCTNLSAFRTLFGVKEVQKKGPFLRRSLTAMMSSGNRARGLMKGRSFGNLRNSGMQLSSIDAASIRTKKKNFFHELKFEMNFLTTDIKFRGTSLCLSVSLMS</sequence>
<proteinExistence type="predicted"/>
<organism evidence="1 2">
    <name type="scientific">Brassica cretica</name>
    <name type="common">Mustard</name>
    <dbReference type="NCBI Taxonomy" id="69181"/>
    <lineage>
        <taxon>Eukaryota</taxon>
        <taxon>Viridiplantae</taxon>
        <taxon>Streptophyta</taxon>
        <taxon>Embryophyta</taxon>
        <taxon>Tracheophyta</taxon>
        <taxon>Spermatophyta</taxon>
        <taxon>Magnoliopsida</taxon>
        <taxon>eudicotyledons</taxon>
        <taxon>Gunneridae</taxon>
        <taxon>Pentapetalae</taxon>
        <taxon>rosids</taxon>
        <taxon>malvids</taxon>
        <taxon>Brassicales</taxon>
        <taxon>Brassicaceae</taxon>
        <taxon>Brassiceae</taxon>
        <taxon>Brassica</taxon>
    </lineage>
</organism>
<dbReference type="AlphaFoldDB" id="A0A8S9L2B5"/>
<dbReference type="Proteomes" id="UP000712281">
    <property type="component" value="Unassembled WGS sequence"/>
</dbReference>
<name>A0A8S9L2B5_BRACR</name>